<comment type="similarity">
    <text evidence="2">Belongs to the WD repeat L(2)GL family.</text>
</comment>
<evidence type="ECO:0000313" key="9">
    <source>
        <dbReference type="RefSeq" id="XP_031376150.1"/>
    </source>
</evidence>
<feature type="compositionally biased region" description="Basic and acidic residues" evidence="6">
    <location>
        <begin position="747"/>
        <end position="760"/>
    </location>
</feature>
<dbReference type="SUPFAM" id="SSF50978">
    <property type="entry name" value="WD40 repeat-like"/>
    <property type="match status" value="1"/>
</dbReference>
<keyword evidence="5" id="KW-0175">Coiled coil</keyword>
<dbReference type="AlphaFoldDB" id="A0A6P8C0N7"/>
<dbReference type="SMART" id="SM00320">
    <property type="entry name" value="WD40"/>
    <property type="match status" value="6"/>
</dbReference>
<dbReference type="InterPro" id="IPR042855">
    <property type="entry name" value="V_SNARE_CC"/>
</dbReference>
<dbReference type="Proteomes" id="UP000515151">
    <property type="component" value="Chromosome 1"/>
</dbReference>
<evidence type="ECO:0000256" key="6">
    <source>
        <dbReference type="SAM" id="MobiDB-lite"/>
    </source>
</evidence>
<protein>
    <submittedName>
        <fullName evidence="9">Uncharacterized protein LOC116191849 isoform X1</fullName>
    </submittedName>
</protein>
<feature type="compositionally biased region" description="Basic and acidic residues" evidence="6">
    <location>
        <begin position="722"/>
        <end position="738"/>
    </location>
</feature>
<dbReference type="OrthoDB" id="19944at2759"/>
<dbReference type="InterPro" id="IPR015943">
    <property type="entry name" value="WD40/YVTN_repeat-like_dom_sf"/>
</dbReference>
<dbReference type="GO" id="GO:0006887">
    <property type="term" value="P:exocytosis"/>
    <property type="evidence" value="ECO:0007669"/>
    <property type="project" value="UniProtKB-KW"/>
</dbReference>
<reference evidence="8" key="1">
    <citation type="journal article" date="2020" name="Plant Biotechnol. J.">
        <title>The pomegranate (Punica granatum L.) draft genome dissects genetic divergence between soft- and hard-seeded cultivars.</title>
        <authorList>
            <person name="Luo X."/>
            <person name="Li H."/>
            <person name="Wu Z."/>
            <person name="Yao W."/>
            <person name="Zhao P."/>
            <person name="Cao D."/>
            <person name="Yu H."/>
            <person name="Li K."/>
            <person name="Poudel K."/>
            <person name="Zhao D."/>
            <person name="Zhang F."/>
            <person name="Xia X."/>
            <person name="Chen L."/>
            <person name="Wang Q."/>
            <person name="Jing D."/>
            <person name="Cao S."/>
        </authorList>
    </citation>
    <scope>NUCLEOTIDE SEQUENCE [LARGE SCALE GENOMIC DNA]</scope>
    <source>
        <strain evidence="8">cv. Tunisia</strain>
    </source>
</reference>
<dbReference type="GeneID" id="116191849"/>
<dbReference type="Pfam" id="PF00957">
    <property type="entry name" value="Synaptobrevin"/>
    <property type="match status" value="1"/>
</dbReference>
<sequence length="1103" mass="120030">MFAKRLLEKAIQHHGHAQLNVHHGNLESKDIDFQAYIHYGIPSTASILAFDPIQRLLAIGTLDGRIKVIGGDGIEGLLISTDQLPFKHLEFLQNQCFLVSLSNGNYIQVWNLESRSAASCLQWESNITAFSVISGSSFIYIGDECGSLSVLKFDAEDGKLLRLPYHITASSIGNVAGISSLDHGPIVGVLHQHCPTGNRVLVAYQSGLLVLWDVAEAQAVFVGGDNDLQLKEEKVDSTSEVLHNPTGQYLGEKEISALCWASSDESVLAVGYVDGDILFWNTSNASSRKTQEANSLSSNVVRLQLSSEERRLPIVILQWSPLKKSHNGLLFIYGGDQIGSDELLTVLNLEWSSGLGVLKCIGRADVTLAGSFADMILTSGVGMPGGNHDADVFVLTNPGKLHLYDHACLYNLMSQQEGKATISGLEYEAVIPTSNPVMTVAKLIKLPTGECLITDLVETSPAVTIPKPGNTKWPLTGGVPGELSTTKKHMIERLYISGYQDGSVRICDATHPILSSICILQREVQEVQVADSSAPVSSLDLCISTLSLAVGDDRGLVYIYNLKKSTETSSFHLVTDSNHEVHALPQERENCKAVFSLLKSPVQVLLFANDGSKLAVGYQCGQVNVLDMNSFSPLFCSDSSRGFSSPVISMTWKSCSNISNLFKTPKHRETGVPVTPADEVLFVLTKDAKVFIVEGRMKSSGSLQLKKKSSPISMYVIEVERSAPSKQAPDDASAKESTPEEGQAPNDSHDTKQPSEDSHSGDGILDSFVLLCLEDSLQLYSTKSVIQGNNKTICKVKHAKRCCWTSTFKKDEAECGLILLYQTGDIEIRSLPDLELVRESSLMSILRWNYKAKIDKTMSSDCGQIAMVNGGELAFISLTSGEANSRILEFLPCLHDKVLAAAADAALNIPSFQKKKAAVSGILEGIAKGFKVGKAAPTGDSTLNPRSTLINLEAIFSKSPFPDPSPTASNNQDVLSSSPNTDDKEPELSIDDIDIDDPIPSTSASSHKLENNKNGTEKEKLFDGATDVSEPRIRTVEEIRAKYRKVEDASSVAADARNKLLERQEKLERISRRTAELQSGAEDFASLANELVKTMENRKWWHI</sequence>
<dbReference type="GO" id="GO:0005096">
    <property type="term" value="F:GTPase activator activity"/>
    <property type="evidence" value="ECO:0007669"/>
    <property type="project" value="TreeGrafter"/>
</dbReference>
<feature type="region of interest" description="Disordered" evidence="6">
    <location>
        <begin position="960"/>
        <end position="1023"/>
    </location>
</feature>
<evidence type="ECO:0000256" key="5">
    <source>
        <dbReference type="PROSITE-ProRule" id="PRU00290"/>
    </source>
</evidence>
<dbReference type="GO" id="GO:0019905">
    <property type="term" value="F:syntaxin binding"/>
    <property type="evidence" value="ECO:0007669"/>
    <property type="project" value="TreeGrafter"/>
</dbReference>
<reference evidence="9" key="2">
    <citation type="submission" date="2025-08" db="UniProtKB">
        <authorList>
            <consortium name="RefSeq"/>
        </authorList>
    </citation>
    <scope>IDENTIFICATION</scope>
    <source>
        <tissue evidence="9">Leaf</tissue>
    </source>
</reference>
<evidence type="ECO:0000259" key="7">
    <source>
        <dbReference type="PROSITE" id="PS50892"/>
    </source>
</evidence>
<comment type="subcellular location">
    <subcellularLocation>
        <location evidence="1">Cytoplasm</location>
    </subcellularLocation>
</comment>
<dbReference type="GO" id="GO:0006893">
    <property type="term" value="P:Golgi to plasma membrane transport"/>
    <property type="evidence" value="ECO:0007669"/>
    <property type="project" value="TreeGrafter"/>
</dbReference>
<dbReference type="Gene3D" id="2.130.10.10">
    <property type="entry name" value="YVTN repeat-like/Quinoprotein amine dehydrogenase"/>
    <property type="match status" value="3"/>
</dbReference>
<evidence type="ECO:0000256" key="1">
    <source>
        <dbReference type="ARBA" id="ARBA00004496"/>
    </source>
</evidence>
<dbReference type="SUPFAM" id="SSF58038">
    <property type="entry name" value="SNARE fusion complex"/>
    <property type="match status" value="1"/>
</dbReference>
<dbReference type="GO" id="GO:0045159">
    <property type="term" value="F:myosin II binding"/>
    <property type="evidence" value="ECO:0007669"/>
    <property type="project" value="TreeGrafter"/>
</dbReference>
<evidence type="ECO:0000256" key="4">
    <source>
        <dbReference type="ARBA" id="ARBA00022490"/>
    </source>
</evidence>
<keyword evidence="3" id="KW-0268">Exocytosis</keyword>
<dbReference type="CDD" id="cd15873">
    <property type="entry name" value="R-SNARE_STXBP5_6"/>
    <property type="match status" value="1"/>
</dbReference>
<dbReference type="GO" id="GO:0005737">
    <property type="term" value="C:cytoplasm"/>
    <property type="evidence" value="ECO:0007669"/>
    <property type="project" value="UniProtKB-SubCell"/>
</dbReference>
<dbReference type="RefSeq" id="XP_031376150.1">
    <property type="nucleotide sequence ID" value="XM_031520290.1"/>
</dbReference>
<feature type="domain" description="V-SNARE coiled-coil homology" evidence="7">
    <location>
        <begin position="1038"/>
        <end position="1102"/>
    </location>
</feature>
<dbReference type="PROSITE" id="PS50892">
    <property type="entry name" value="V_SNARE"/>
    <property type="match status" value="1"/>
</dbReference>
<feature type="compositionally biased region" description="Basic and acidic residues" evidence="6">
    <location>
        <begin position="1007"/>
        <end position="1022"/>
    </location>
</feature>
<dbReference type="PANTHER" id="PTHR10241">
    <property type="entry name" value="LETHAL 2 GIANT LARVAE PROTEIN"/>
    <property type="match status" value="1"/>
</dbReference>
<evidence type="ECO:0000256" key="2">
    <source>
        <dbReference type="ARBA" id="ARBA00008070"/>
    </source>
</evidence>
<evidence type="ECO:0000256" key="3">
    <source>
        <dbReference type="ARBA" id="ARBA00022483"/>
    </source>
</evidence>
<feature type="compositionally biased region" description="Acidic residues" evidence="6">
    <location>
        <begin position="988"/>
        <end position="997"/>
    </location>
</feature>
<keyword evidence="4" id="KW-0963">Cytoplasm</keyword>
<evidence type="ECO:0000313" key="8">
    <source>
        <dbReference type="Proteomes" id="UP000515151"/>
    </source>
</evidence>
<feature type="region of interest" description="Disordered" evidence="6">
    <location>
        <begin position="722"/>
        <end position="760"/>
    </location>
</feature>
<dbReference type="InterPro" id="IPR036322">
    <property type="entry name" value="WD40_repeat_dom_sf"/>
</dbReference>
<organism evidence="8 9">
    <name type="scientific">Punica granatum</name>
    <name type="common">Pomegranate</name>
    <dbReference type="NCBI Taxonomy" id="22663"/>
    <lineage>
        <taxon>Eukaryota</taxon>
        <taxon>Viridiplantae</taxon>
        <taxon>Streptophyta</taxon>
        <taxon>Embryophyta</taxon>
        <taxon>Tracheophyta</taxon>
        <taxon>Spermatophyta</taxon>
        <taxon>Magnoliopsida</taxon>
        <taxon>eudicotyledons</taxon>
        <taxon>Gunneridae</taxon>
        <taxon>Pentapetalae</taxon>
        <taxon>rosids</taxon>
        <taxon>malvids</taxon>
        <taxon>Myrtales</taxon>
        <taxon>Lythraceae</taxon>
        <taxon>Punica</taxon>
    </lineage>
</organism>
<dbReference type="Gene3D" id="1.20.5.110">
    <property type="match status" value="1"/>
</dbReference>
<dbReference type="InterPro" id="IPR001680">
    <property type="entry name" value="WD40_rpt"/>
</dbReference>
<dbReference type="PANTHER" id="PTHR10241:SF25">
    <property type="entry name" value="TOMOSYN, ISOFORM C"/>
    <property type="match status" value="1"/>
</dbReference>
<accession>A0A6P8C0N7</accession>
<dbReference type="GO" id="GO:0005886">
    <property type="term" value="C:plasma membrane"/>
    <property type="evidence" value="ECO:0007669"/>
    <property type="project" value="TreeGrafter"/>
</dbReference>
<proteinExistence type="inferred from homology"/>
<keyword evidence="8" id="KW-1185">Reference proteome</keyword>
<gene>
    <name evidence="9" type="primary">LOC116191849</name>
</gene>
<name>A0A6P8C0N7_PUNGR</name>
<feature type="compositionally biased region" description="Polar residues" evidence="6">
    <location>
        <begin position="966"/>
        <end position="980"/>
    </location>
</feature>